<gene>
    <name evidence="2" type="ORF">ABJ384_10965</name>
</gene>
<dbReference type="RefSeq" id="WP_349927305.1">
    <property type="nucleotide sequence ID" value="NZ_CP157981.1"/>
</dbReference>
<feature type="transmembrane region" description="Helical" evidence="1">
    <location>
        <begin position="64"/>
        <end position="86"/>
    </location>
</feature>
<accession>A0AAU7SVM1</accession>
<dbReference type="AlphaFoldDB" id="A0AAU7SVM1"/>
<dbReference type="EMBL" id="CP157981">
    <property type="protein sequence ID" value="XBU14964.1"/>
    <property type="molecule type" value="Genomic_DNA"/>
</dbReference>
<feature type="transmembrane region" description="Helical" evidence="1">
    <location>
        <begin position="12"/>
        <end position="43"/>
    </location>
</feature>
<keyword evidence="1" id="KW-0472">Membrane</keyword>
<evidence type="ECO:0000313" key="2">
    <source>
        <dbReference type="EMBL" id="XBU14964.1"/>
    </source>
</evidence>
<protein>
    <submittedName>
        <fullName evidence="2">ABZJ_00895 family protein</fullName>
    </submittedName>
</protein>
<organism evidence="2">
    <name type="scientific">Acinetobacter sp. A1-4-2</name>
    <dbReference type="NCBI Taxonomy" id="3156489"/>
    <lineage>
        <taxon>Bacteria</taxon>
        <taxon>Pseudomonadati</taxon>
        <taxon>Pseudomonadota</taxon>
        <taxon>Gammaproteobacteria</taxon>
        <taxon>Moraxellales</taxon>
        <taxon>Moraxellaceae</taxon>
        <taxon>Acinetobacter</taxon>
    </lineage>
</organism>
<dbReference type="InterPro" id="IPR047730">
    <property type="entry name" value="ABZJ_00895-like"/>
</dbReference>
<keyword evidence="1" id="KW-0812">Transmembrane</keyword>
<sequence>MQQYLKSFAIDYGVVLILSVLFLLFVANLGLMLFVAIFLVTMIRHVIKFLQKEQRLPTAQERNILVWGNTAIAITLECFIIFFLVMMNPNAEQIIQSAEKMGLAGYAVFMLLIVAIHFALFFIAYQWMSPLFLKLKSRK</sequence>
<feature type="transmembrane region" description="Helical" evidence="1">
    <location>
        <begin position="106"/>
        <end position="128"/>
    </location>
</feature>
<evidence type="ECO:0000256" key="1">
    <source>
        <dbReference type="SAM" id="Phobius"/>
    </source>
</evidence>
<keyword evidence="1" id="KW-1133">Transmembrane helix</keyword>
<name>A0AAU7SVM1_9GAMM</name>
<reference evidence="2" key="1">
    <citation type="submission" date="2024-06" db="EMBL/GenBank/DDBJ databases">
        <authorList>
            <person name="Song Z."/>
        </authorList>
    </citation>
    <scope>NUCLEOTIDE SEQUENCE</scope>
    <source>
        <strain evidence="2">A1-4-2</strain>
    </source>
</reference>
<dbReference type="NCBIfam" id="NF038216">
    <property type="entry name" value="ABZJ_00895_fam"/>
    <property type="match status" value="1"/>
</dbReference>
<proteinExistence type="predicted"/>